<dbReference type="InterPro" id="IPR016181">
    <property type="entry name" value="Acyl_CoA_acyltransferase"/>
</dbReference>
<dbReference type="Pfam" id="PF13302">
    <property type="entry name" value="Acetyltransf_3"/>
    <property type="match status" value="1"/>
</dbReference>
<proteinExistence type="predicted"/>
<feature type="domain" description="N-acetyltransferase" evidence="2">
    <location>
        <begin position="31"/>
        <end position="203"/>
    </location>
</feature>
<dbReference type="CDD" id="cd04301">
    <property type="entry name" value="NAT_SF"/>
    <property type="match status" value="1"/>
</dbReference>
<keyword evidence="4" id="KW-1185">Reference proteome</keyword>
<comment type="caution">
    <text evidence="3">The sequence shown here is derived from an EMBL/GenBank/DDBJ whole genome shotgun (WGS) entry which is preliminary data.</text>
</comment>
<evidence type="ECO:0000256" key="1">
    <source>
        <dbReference type="SAM" id="MobiDB-lite"/>
    </source>
</evidence>
<dbReference type="InterPro" id="IPR000182">
    <property type="entry name" value="GNAT_dom"/>
</dbReference>
<dbReference type="GO" id="GO:0016747">
    <property type="term" value="F:acyltransferase activity, transferring groups other than amino-acyl groups"/>
    <property type="evidence" value="ECO:0007669"/>
    <property type="project" value="InterPro"/>
</dbReference>
<evidence type="ECO:0000313" key="4">
    <source>
        <dbReference type="Proteomes" id="UP000224080"/>
    </source>
</evidence>
<dbReference type="AlphaFoldDB" id="A0A2B7X3Z8"/>
<feature type="compositionally biased region" description="Polar residues" evidence="1">
    <location>
        <begin position="1"/>
        <end position="13"/>
    </location>
</feature>
<reference evidence="3 4" key="1">
    <citation type="submission" date="2017-10" db="EMBL/GenBank/DDBJ databases">
        <title>Comparative genomics in systemic dimorphic fungi from Ajellomycetaceae.</title>
        <authorList>
            <person name="Munoz J.F."/>
            <person name="Mcewen J.G."/>
            <person name="Clay O.K."/>
            <person name="Cuomo C.A."/>
        </authorList>
    </citation>
    <scope>NUCLEOTIDE SEQUENCE [LARGE SCALE GENOMIC DNA]</scope>
    <source>
        <strain evidence="3 4">UAMH130</strain>
    </source>
</reference>
<organism evidence="3 4">
    <name type="scientific">Blastomyces parvus</name>
    <dbReference type="NCBI Taxonomy" id="2060905"/>
    <lineage>
        <taxon>Eukaryota</taxon>
        <taxon>Fungi</taxon>
        <taxon>Dikarya</taxon>
        <taxon>Ascomycota</taxon>
        <taxon>Pezizomycotina</taxon>
        <taxon>Eurotiomycetes</taxon>
        <taxon>Eurotiomycetidae</taxon>
        <taxon>Onygenales</taxon>
        <taxon>Ajellomycetaceae</taxon>
        <taxon>Blastomyces</taxon>
    </lineage>
</organism>
<dbReference type="PROSITE" id="PS51186">
    <property type="entry name" value="GNAT"/>
    <property type="match status" value="1"/>
</dbReference>
<dbReference type="PANTHER" id="PTHR43792">
    <property type="entry name" value="GNAT FAMILY, PUTATIVE (AFU_ORTHOLOGUE AFUA_3G00765)-RELATED-RELATED"/>
    <property type="match status" value="1"/>
</dbReference>
<name>A0A2B7X3Z8_9EURO</name>
<dbReference type="Proteomes" id="UP000224080">
    <property type="component" value="Unassembled WGS sequence"/>
</dbReference>
<gene>
    <name evidence="3" type="ORF">GX51_03939</name>
</gene>
<dbReference type="Gene3D" id="3.40.630.30">
    <property type="match status" value="1"/>
</dbReference>
<dbReference type="OrthoDB" id="4072826at2759"/>
<accession>A0A2B7X3Z8</accession>
<protein>
    <recommendedName>
        <fullName evidence="2">N-acetyltransferase domain-containing protein</fullName>
    </recommendedName>
</protein>
<dbReference type="EMBL" id="PDNC01000046">
    <property type="protein sequence ID" value="PGH03675.1"/>
    <property type="molecule type" value="Genomic_DNA"/>
</dbReference>
<dbReference type="InterPro" id="IPR051531">
    <property type="entry name" value="N-acetyltransferase"/>
</dbReference>
<evidence type="ECO:0000259" key="2">
    <source>
        <dbReference type="PROSITE" id="PS51186"/>
    </source>
</evidence>
<feature type="region of interest" description="Disordered" evidence="1">
    <location>
        <begin position="1"/>
        <end position="20"/>
    </location>
</feature>
<dbReference type="SUPFAM" id="SSF55729">
    <property type="entry name" value="Acyl-CoA N-acyltransferases (Nat)"/>
    <property type="match status" value="1"/>
</dbReference>
<sequence>MEHGSDPTTTAEPQQAAPISNAPLEIRTARLFMRRLIPEVDANDIFAIRSRMDVMKWSSTRAPDADVAATKEHLLIVSRPDALGFAVFETSNLNRAIACIGFYGNEKNELGYLVHPDCWGKGYATEAVRAAIDAWWTFTATVHSEDIGGPKKSPKNNFVLHAVTDAFNEPSNRVLTKCGFKQVNELVDELGPCIMWELHKEAKLNG</sequence>
<dbReference type="PANTHER" id="PTHR43792:SF1">
    <property type="entry name" value="N-ACETYLTRANSFERASE DOMAIN-CONTAINING PROTEIN"/>
    <property type="match status" value="1"/>
</dbReference>
<evidence type="ECO:0000313" key="3">
    <source>
        <dbReference type="EMBL" id="PGH03675.1"/>
    </source>
</evidence>